<dbReference type="Gene3D" id="2.40.100.10">
    <property type="entry name" value="Cyclophilin-like"/>
    <property type="match status" value="1"/>
</dbReference>
<dbReference type="EnsemblBacteria" id="ABF90604">
    <property type="protein sequence ID" value="ABF90604"/>
    <property type="gene ID" value="MXAN_3763"/>
</dbReference>
<evidence type="ECO:0000256" key="1">
    <source>
        <dbReference type="ARBA" id="ARBA00007365"/>
    </source>
</evidence>
<evidence type="ECO:0000259" key="6">
    <source>
        <dbReference type="PROSITE" id="PS50072"/>
    </source>
</evidence>
<reference evidence="7 8" key="1">
    <citation type="journal article" date="2006" name="Proc. Natl. Acad. Sci. U.S.A.">
        <title>Evolution of sensory complexity recorded in a myxobacterial genome.</title>
        <authorList>
            <person name="Goldman B.S."/>
            <person name="Nierman W.C."/>
            <person name="Kaiser D."/>
            <person name="Slater S.C."/>
            <person name="Durkin A.S."/>
            <person name="Eisen J.A."/>
            <person name="Ronning C.M."/>
            <person name="Barbazuk W.B."/>
            <person name="Blanchard M."/>
            <person name="Field C."/>
            <person name="Halling C."/>
            <person name="Hinkle G."/>
            <person name="Iartchuk O."/>
            <person name="Kim H.S."/>
            <person name="Mackenzie C."/>
            <person name="Madupu R."/>
            <person name="Miller N."/>
            <person name="Shvartsbeyn A."/>
            <person name="Sullivan S.A."/>
            <person name="Vaudin M."/>
            <person name="Wiegand R."/>
            <person name="Kaplan H.B."/>
        </authorList>
    </citation>
    <scope>NUCLEOTIDE SEQUENCE [LARGE SCALE GENOMIC DNA]</scope>
    <source>
        <strain evidence="8">DK1622</strain>
    </source>
</reference>
<dbReference type="GO" id="GO:0006457">
    <property type="term" value="P:protein folding"/>
    <property type="evidence" value="ECO:0007669"/>
    <property type="project" value="InterPro"/>
</dbReference>
<dbReference type="PROSITE" id="PS50072">
    <property type="entry name" value="CSA_PPIASE_2"/>
    <property type="match status" value="1"/>
</dbReference>
<dbReference type="InterPro" id="IPR044666">
    <property type="entry name" value="Cyclophilin_A-like"/>
</dbReference>
<accession>Q1D5X8</accession>
<dbReference type="Pfam" id="PF00160">
    <property type="entry name" value="Pro_isomerase"/>
    <property type="match status" value="1"/>
</dbReference>
<evidence type="ECO:0000256" key="3">
    <source>
        <dbReference type="ARBA" id="ARBA00023235"/>
    </source>
</evidence>
<comment type="similarity">
    <text evidence="1 4">Belongs to the cyclophilin-type PPIase family.</text>
</comment>
<organism evidence="7 8">
    <name type="scientific">Myxococcus xanthus (strain DK1622)</name>
    <dbReference type="NCBI Taxonomy" id="246197"/>
    <lineage>
        <taxon>Bacteria</taxon>
        <taxon>Pseudomonadati</taxon>
        <taxon>Myxococcota</taxon>
        <taxon>Myxococcia</taxon>
        <taxon>Myxococcales</taxon>
        <taxon>Cystobacterineae</taxon>
        <taxon>Myxococcaceae</taxon>
        <taxon>Myxococcus</taxon>
    </lineage>
</organism>
<dbReference type="eggNOG" id="COG0652">
    <property type="taxonomic scope" value="Bacteria"/>
</dbReference>
<evidence type="ECO:0000313" key="7">
    <source>
        <dbReference type="EMBL" id="ABF90604.1"/>
    </source>
</evidence>
<dbReference type="AlphaFoldDB" id="Q1D5X8"/>
<proteinExistence type="inferred from homology"/>
<evidence type="ECO:0000256" key="4">
    <source>
        <dbReference type="RuleBase" id="RU363019"/>
    </source>
</evidence>
<dbReference type="HOGENOM" id="CLU_012062_16_3_7"/>
<feature type="region of interest" description="Disordered" evidence="5">
    <location>
        <begin position="1"/>
        <end position="23"/>
    </location>
</feature>
<comment type="catalytic activity">
    <reaction evidence="4">
        <text>[protein]-peptidylproline (omega=180) = [protein]-peptidylproline (omega=0)</text>
        <dbReference type="Rhea" id="RHEA:16237"/>
        <dbReference type="Rhea" id="RHEA-COMP:10747"/>
        <dbReference type="Rhea" id="RHEA-COMP:10748"/>
        <dbReference type="ChEBI" id="CHEBI:83833"/>
        <dbReference type="ChEBI" id="CHEBI:83834"/>
        <dbReference type="EC" id="5.2.1.8"/>
    </reaction>
</comment>
<dbReference type="InterPro" id="IPR029000">
    <property type="entry name" value="Cyclophilin-like_dom_sf"/>
</dbReference>
<keyword evidence="8" id="KW-1185">Reference proteome</keyword>
<dbReference type="CDD" id="cd00317">
    <property type="entry name" value="cyclophilin"/>
    <property type="match status" value="1"/>
</dbReference>
<dbReference type="InterPro" id="IPR020892">
    <property type="entry name" value="Cyclophilin-type_PPIase_CS"/>
</dbReference>
<evidence type="ECO:0000256" key="5">
    <source>
        <dbReference type="SAM" id="MobiDB-lite"/>
    </source>
</evidence>
<dbReference type="InterPro" id="IPR002130">
    <property type="entry name" value="Cyclophilin-type_PPIase_dom"/>
</dbReference>
<evidence type="ECO:0000256" key="2">
    <source>
        <dbReference type="ARBA" id="ARBA00023110"/>
    </source>
</evidence>
<comment type="function">
    <text evidence="4">PPIases accelerate the folding of proteins. It catalyzes the cis-trans isomerization of proline imidic peptide bonds in oligopeptides.</text>
</comment>
<sequence>MSHLPPARNAATRHPGVKPLGWGRGRRVRCRADMPPASLRKTLALVTCLLAGSVLAADSGKWTRKAAAGKDLYATLQTSEGTIVVRLFAKDAPKTVANFVGLAAGEKAWRDPKTGKMSKEPLYDGTVFHRVIPGFMIQGGDPTGTGFGDPGYRFADEFQSGRTFDKVGLLAMANAGPNTNGSQFFITTSTPGHLAGKHTIFGEVLSGYDVVEKISNRPRDNRDRPRTAVVLTRVVLGDKAPAGVTAPAASKGAAPKKDAGAKTVSPRP</sequence>
<dbReference type="PANTHER" id="PTHR45625:SF4">
    <property type="entry name" value="PEPTIDYLPROLYL ISOMERASE DOMAIN AND WD REPEAT-CONTAINING PROTEIN 1"/>
    <property type="match status" value="1"/>
</dbReference>
<protein>
    <recommendedName>
        <fullName evidence="4">Peptidyl-prolyl cis-trans isomerase</fullName>
        <shortName evidence="4">PPIase</shortName>
        <ecNumber evidence="4">5.2.1.8</ecNumber>
    </recommendedName>
</protein>
<dbReference type="EC" id="5.2.1.8" evidence="4"/>
<keyword evidence="3 4" id="KW-0413">Isomerase</keyword>
<dbReference type="PANTHER" id="PTHR45625">
    <property type="entry name" value="PEPTIDYL-PROLYL CIS-TRANS ISOMERASE-RELATED"/>
    <property type="match status" value="1"/>
</dbReference>
<feature type="region of interest" description="Disordered" evidence="5">
    <location>
        <begin position="241"/>
        <end position="268"/>
    </location>
</feature>
<feature type="domain" description="PPIase cyclophilin-type" evidence="6">
    <location>
        <begin position="81"/>
        <end position="236"/>
    </location>
</feature>
<keyword evidence="2 4" id="KW-0697">Rotamase</keyword>
<dbReference type="STRING" id="246197.MXAN_3763"/>
<dbReference type="Proteomes" id="UP000002402">
    <property type="component" value="Chromosome"/>
</dbReference>
<dbReference type="KEGG" id="mxa:MXAN_3763"/>
<dbReference type="PROSITE" id="PS00170">
    <property type="entry name" value="CSA_PPIASE_1"/>
    <property type="match status" value="1"/>
</dbReference>
<dbReference type="EMBL" id="CP000113">
    <property type="protein sequence ID" value="ABF90604.1"/>
    <property type="molecule type" value="Genomic_DNA"/>
</dbReference>
<dbReference type="SUPFAM" id="SSF50891">
    <property type="entry name" value="Cyclophilin-like"/>
    <property type="match status" value="1"/>
</dbReference>
<dbReference type="GO" id="GO:0003755">
    <property type="term" value="F:peptidyl-prolyl cis-trans isomerase activity"/>
    <property type="evidence" value="ECO:0007669"/>
    <property type="project" value="UniProtKB-UniRule"/>
</dbReference>
<name>Q1D5X8_MYXXD</name>
<dbReference type="PRINTS" id="PR00153">
    <property type="entry name" value="CSAPPISMRASE"/>
</dbReference>
<gene>
    <name evidence="7" type="ordered locus">MXAN_3763</name>
</gene>
<evidence type="ECO:0000313" key="8">
    <source>
        <dbReference type="Proteomes" id="UP000002402"/>
    </source>
</evidence>